<keyword evidence="3" id="KW-1185">Reference proteome</keyword>
<reference evidence="2" key="1">
    <citation type="submission" date="2023-03" db="EMBL/GenBank/DDBJ databases">
        <title>Massive genome expansion in bonnet fungi (Mycena s.s.) driven by repeated elements and novel gene families across ecological guilds.</title>
        <authorList>
            <consortium name="Lawrence Berkeley National Laboratory"/>
            <person name="Harder C.B."/>
            <person name="Miyauchi S."/>
            <person name="Viragh M."/>
            <person name="Kuo A."/>
            <person name="Thoen E."/>
            <person name="Andreopoulos B."/>
            <person name="Lu D."/>
            <person name="Skrede I."/>
            <person name="Drula E."/>
            <person name="Henrissat B."/>
            <person name="Morin E."/>
            <person name="Kohler A."/>
            <person name="Barry K."/>
            <person name="LaButti K."/>
            <person name="Morin E."/>
            <person name="Salamov A."/>
            <person name="Lipzen A."/>
            <person name="Mereny Z."/>
            <person name="Hegedus B."/>
            <person name="Baldrian P."/>
            <person name="Stursova M."/>
            <person name="Weitz H."/>
            <person name="Taylor A."/>
            <person name="Grigoriev I.V."/>
            <person name="Nagy L.G."/>
            <person name="Martin F."/>
            <person name="Kauserud H."/>
        </authorList>
    </citation>
    <scope>NUCLEOTIDE SEQUENCE</scope>
    <source>
        <strain evidence="2">CBHHK002</strain>
    </source>
</reference>
<evidence type="ECO:0000256" key="1">
    <source>
        <dbReference type="SAM" id="MobiDB-lite"/>
    </source>
</evidence>
<proteinExistence type="predicted"/>
<sequence>MSLLRDILKKPKDGPASKKRDSASIKSAGARSLVASLYSLTIGGERVKKRRKPDFSELGAPVWYHEDPPEPPDMPGTVPRTDLGAYTIAHATVLPLRIEDKNHWLSLTLFNHANGLSLAAMYHNEARVAGEVRLFLEKTKNISSIDVWLAAVAPSGQIISLTANVWNRQKGNPLHPDQKPDLFKGKFPQGTYVFPFELPPLPKFVPVKHPDNDTRKTKALVPLPLSELHI</sequence>
<accession>A0AAD7ADJ6</accession>
<dbReference type="Proteomes" id="UP001218218">
    <property type="component" value="Unassembled WGS sequence"/>
</dbReference>
<dbReference type="AlphaFoldDB" id="A0AAD7ADJ6"/>
<organism evidence="2 3">
    <name type="scientific">Mycena albidolilacea</name>
    <dbReference type="NCBI Taxonomy" id="1033008"/>
    <lineage>
        <taxon>Eukaryota</taxon>
        <taxon>Fungi</taxon>
        <taxon>Dikarya</taxon>
        <taxon>Basidiomycota</taxon>
        <taxon>Agaricomycotina</taxon>
        <taxon>Agaricomycetes</taxon>
        <taxon>Agaricomycetidae</taxon>
        <taxon>Agaricales</taxon>
        <taxon>Marasmiineae</taxon>
        <taxon>Mycenaceae</taxon>
        <taxon>Mycena</taxon>
    </lineage>
</organism>
<evidence type="ECO:0000313" key="3">
    <source>
        <dbReference type="Proteomes" id="UP001218218"/>
    </source>
</evidence>
<name>A0AAD7ADJ6_9AGAR</name>
<evidence type="ECO:0000313" key="2">
    <source>
        <dbReference type="EMBL" id="KAJ7355692.1"/>
    </source>
</evidence>
<gene>
    <name evidence="2" type="ORF">DFH08DRAFT_506071</name>
</gene>
<protein>
    <submittedName>
        <fullName evidence="2">Uncharacterized protein</fullName>
    </submittedName>
</protein>
<feature type="compositionally biased region" description="Basic and acidic residues" evidence="1">
    <location>
        <begin position="1"/>
        <end position="23"/>
    </location>
</feature>
<comment type="caution">
    <text evidence="2">The sequence shown here is derived from an EMBL/GenBank/DDBJ whole genome shotgun (WGS) entry which is preliminary data.</text>
</comment>
<dbReference type="EMBL" id="JARIHO010000009">
    <property type="protein sequence ID" value="KAJ7355692.1"/>
    <property type="molecule type" value="Genomic_DNA"/>
</dbReference>
<feature type="region of interest" description="Disordered" evidence="1">
    <location>
        <begin position="1"/>
        <end position="25"/>
    </location>
</feature>